<dbReference type="EMBL" id="UINC01077881">
    <property type="protein sequence ID" value="SVC18427.1"/>
    <property type="molecule type" value="Genomic_DNA"/>
</dbReference>
<dbReference type="AlphaFoldDB" id="A0A382K5T1"/>
<organism evidence="2">
    <name type="scientific">marine metagenome</name>
    <dbReference type="NCBI Taxonomy" id="408172"/>
    <lineage>
        <taxon>unclassified sequences</taxon>
        <taxon>metagenomes</taxon>
        <taxon>ecological metagenomes</taxon>
    </lineage>
</organism>
<feature type="transmembrane region" description="Helical" evidence="1">
    <location>
        <begin position="94"/>
        <end position="116"/>
    </location>
</feature>
<protein>
    <recommendedName>
        <fullName evidence="3">DUF1385 domain-containing protein</fullName>
    </recommendedName>
</protein>
<evidence type="ECO:0000313" key="2">
    <source>
        <dbReference type="EMBL" id="SVC18427.1"/>
    </source>
</evidence>
<name>A0A382K5T1_9ZZZZ</name>
<gene>
    <name evidence="2" type="ORF">METZ01_LOCUS271281</name>
</gene>
<accession>A0A382K5T1</accession>
<keyword evidence="1" id="KW-0472">Membrane</keyword>
<keyword evidence="1" id="KW-1133">Transmembrane helix</keyword>
<feature type="non-terminal residue" evidence="2">
    <location>
        <position position="168"/>
    </location>
</feature>
<dbReference type="PANTHER" id="PTHR42867">
    <property type="entry name" value="MEMBRANE PROTEIN-RELATED"/>
    <property type="match status" value="1"/>
</dbReference>
<evidence type="ECO:0000256" key="1">
    <source>
        <dbReference type="SAM" id="Phobius"/>
    </source>
</evidence>
<keyword evidence="1" id="KW-0812">Transmembrane</keyword>
<dbReference type="PANTHER" id="PTHR42867:SF1">
    <property type="entry name" value="MEMBRANE PROTEIN-RELATED"/>
    <property type="match status" value="1"/>
</dbReference>
<dbReference type="Pfam" id="PF07136">
    <property type="entry name" value="DUF1385"/>
    <property type="match status" value="1"/>
</dbReference>
<sequence>MSEPRPTYGGQAVLEGVMIRGQHYVSVAVRAPSDEILVKSTPISGLFTGKLRTLPLIRGFLALIETLYIGMSALSYSAGVAAEQDDQELNKWSMLAMISFSMLIAIVLFFLLPLFASKPFEGITESSLVPNFAEGAIRLLVFLAYVIGIGFMTDIRRVYMYHGAEHMT</sequence>
<proteinExistence type="predicted"/>
<feature type="transmembrane region" description="Helical" evidence="1">
    <location>
        <begin position="60"/>
        <end position="82"/>
    </location>
</feature>
<reference evidence="2" key="1">
    <citation type="submission" date="2018-05" db="EMBL/GenBank/DDBJ databases">
        <authorList>
            <person name="Lanie J.A."/>
            <person name="Ng W.-L."/>
            <person name="Kazmierczak K.M."/>
            <person name="Andrzejewski T.M."/>
            <person name="Davidsen T.M."/>
            <person name="Wayne K.J."/>
            <person name="Tettelin H."/>
            <person name="Glass J.I."/>
            <person name="Rusch D."/>
            <person name="Podicherti R."/>
            <person name="Tsui H.-C.T."/>
            <person name="Winkler M.E."/>
        </authorList>
    </citation>
    <scope>NUCLEOTIDE SEQUENCE</scope>
</reference>
<dbReference type="InterPro" id="IPR010787">
    <property type="entry name" value="DUF1385"/>
</dbReference>
<feature type="transmembrane region" description="Helical" evidence="1">
    <location>
        <begin position="136"/>
        <end position="153"/>
    </location>
</feature>
<evidence type="ECO:0008006" key="3">
    <source>
        <dbReference type="Google" id="ProtNLM"/>
    </source>
</evidence>